<dbReference type="Gene3D" id="3.90.550.10">
    <property type="entry name" value="Spore Coat Polysaccharide Biosynthesis Protein SpsA, Chain A"/>
    <property type="match status" value="1"/>
</dbReference>
<dbReference type="EMBL" id="PDDY01000001">
    <property type="protein sequence ID" value="PEH43639.1"/>
    <property type="molecule type" value="Genomic_DNA"/>
</dbReference>
<comment type="similarity">
    <text evidence="1">Belongs to the glycosyltransferase 2 family.</text>
</comment>
<proteinExistence type="inferred from homology"/>
<dbReference type="InterPro" id="IPR006446">
    <property type="entry name" value="RhaTrfase"/>
</dbReference>
<feature type="domain" description="Glycosyltransferase 2-like" evidence="4">
    <location>
        <begin position="31"/>
        <end position="168"/>
    </location>
</feature>
<evidence type="ECO:0000259" key="4">
    <source>
        <dbReference type="Pfam" id="PF00535"/>
    </source>
</evidence>
<evidence type="ECO:0000313" key="6">
    <source>
        <dbReference type="Proteomes" id="UP000220629"/>
    </source>
</evidence>
<dbReference type="NCBIfam" id="TIGR01556">
    <property type="entry name" value="rhamnosyltran"/>
    <property type="match status" value="1"/>
</dbReference>
<dbReference type="InterPro" id="IPR001173">
    <property type="entry name" value="Glyco_trans_2-like"/>
</dbReference>
<keyword evidence="3 5" id="KW-0808">Transferase</keyword>
<gene>
    <name evidence="5" type="ORF">CRM94_06335</name>
</gene>
<dbReference type="Proteomes" id="UP000220629">
    <property type="component" value="Unassembled WGS sequence"/>
</dbReference>
<dbReference type="PANTHER" id="PTHR43179:SF12">
    <property type="entry name" value="GALACTOFURANOSYLTRANSFERASE GLFT2"/>
    <property type="match status" value="1"/>
</dbReference>
<evidence type="ECO:0000256" key="3">
    <source>
        <dbReference type="ARBA" id="ARBA00022679"/>
    </source>
</evidence>
<organism evidence="5 6">
    <name type="scientific">Burkholderia gladioli</name>
    <name type="common">Pseudomonas marginata</name>
    <name type="synonym">Phytomonas marginata</name>
    <dbReference type="NCBI Taxonomy" id="28095"/>
    <lineage>
        <taxon>Bacteria</taxon>
        <taxon>Pseudomonadati</taxon>
        <taxon>Pseudomonadota</taxon>
        <taxon>Betaproteobacteria</taxon>
        <taxon>Burkholderiales</taxon>
        <taxon>Burkholderiaceae</taxon>
        <taxon>Burkholderia</taxon>
    </lineage>
</organism>
<comment type="caution">
    <text evidence="5">The sequence shown here is derived from an EMBL/GenBank/DDBJ whole genome shotgun (WGS) entry which is preliminary data.</text>
</comment>
<dbReference type="CDD" id="cd02526">
    <property type="entry name" value="GT2_RfbF_like"/>
    <property type="match status" value="1"/>
</dbReference>
<accession>A0A2A7SJM8</accession>
<evidence type="ECO:0000256" key="2">
    <source>
        <dbReference type="ARBA" id="ARBA00022676"/>
    </source>
</evidence>
<evidence type="ECO:0000313" key="5">
    <source>
        <dbReference type="EMBL" id="PEH43639.1"/>
    </source>
</evidence>
<dbReference type="SUPFAM" id="SSF53448">
    <property type="entry name" value="Nucleotide-diphospho-sugar transferases"/>
    <property type="match status" value="1"/>
</dbReference>
<dbReference type="GO" id="GO:0016757">
    <property type="term" value="F:glycosyltransferase activity"/>
    <property type="evidence" value="ECO:0007669"/>
    <property type="project" value="UniProtKB-KW"/>
</dbReference>
<dbReference type="Pfam" id="PF00535">
    <property type="entry name" value="Glycos_transf_2"/>
    <property type="match status" value="1"/>
</dbReference>
<reference evidence="6" key="1">
    <citation type="submission" date="2017-09" db="EMBL/GenBank/DDBJ databases">
        <title>FDA dAtabase for Regulatory Grade micrObial Sequences (FDA-ARGOS): Supporting development and validation of Infectious Disease Dx tests.</title>
        <authorList>
            <person name="Minogue T."/>
            <person name="Wolcott M."/>
            <person name="Wasieloski L."/>
            <person name="Aguilar W."/>
            <person name="Moore D."/>
            <person name="Tallon L."/>
            <person name="Sadzewicz L."/>
            <person name="Ott S."/>
            <person name="Zhao X."/>
            <person name="Nagaraj S."/>
            <person name="Vavikolanu K."/>
            <person name="Aluvathingal J."/>
            <person name="Nadendla S."/>
            <person name="Sichtig H."/>
        </authorList>
    </citation>
    <scope>NUCLEOTIDE SEQUENCE [LARGE SCALE GENOMIC DNA]</scope>
    <source>
        <strain evidence="6">FDAARGOS_390</strain>
    </source>
</reference>
<dbReference type="RefSeq" id="WP_017924488.1">
    <property type="nucleotide sequence ID" value="NZ_CADEPO010000006.1"/>
</dbReference>
<dbReference type="AlphaFoldDB" id="A0A2A7SJM8"/>
<dbReference type="InterPro" id="IPR029044">
    <property type="entry name" value="Nucleotide-diphossugar_trans"/>
</dbReference>
<evidence type="ECO:0000256" key="1">
    <source>
        <dbReference type="ARBA" id="ARBA00006739"/>
    </source>
</evidence>
<name>A0A2A7SJM8_BURGA</name>
<dbReference type="PANTHER" id="PTHR43179">
    <property type="entry name" value="RHAMNOSYLTRANSFERASE WBBL"/>
    <property type="match status" value="1"/>
</dbReference>
<protein>
    <submittedName>
        <fullName evidence="5">Glycosyltransferase family 2 protein</fullName>
    </submittedName>
</protein>
<sequence>MTLGALIILYHPSAAQLARIGELARDCDALVVVDNTPGGDPAARALALREGIELIAHGNRGGIAGAYNAGLAALYARGIDAVALFDQDSSVPPRFFSTMREVCAGFGARAFLAGPRIFDENEQRYLPELATNGVTVRRLAMRADTPAQRCAFLISSGSVISREAYARLGRFDEALFIDHVDTEYCFRALARDVPVYVVPSLVLPHRIGNKRRHRFGPFEISAMNHPWYRRYYSARNAVQLGMQYGMRFPVAIVPNLLTLWQVVQIVLCEDDKGAKLEGIWFGIADGLFGRLGSLDEARPGWAARLGERVRHG</sequence>
<keyword evidence="2" id="KW-0328">Glycosyltransferase</keyword>